<evidence type="ECO:0000313" key="1">
    <source>
        <dbReference type="EMBL" id="CAG9827546.1"/>
    </source>
</evidence>
<organism evidence="1 2">
    <name type="scientific">Diabrotica balteata</name>
    <name type="common">Banded cucumber beetle</name>
    <dbReference type="NCBI Taxonomy" id="107213"/>
    <lineage>
        <taxon>Eukaryota</taxon>
        <taxon>Metazoa</taxon>
        <taxon>Ecdysozoa</taxon>
        <taxon>Arthropoda</taxon>
        <taxon>Hexapoda</taxon>
        <taxon>Insecta</taxon>
        <taxon>Pterygota</taxon>
        <taxon>Neoptera</taxon>
        <taxon>Endopterygota</taxon>
        <taxon>Coleoptera</taxon>
        <taxon>Polyphaga</taxon>
        <taxon>Cucujiformia</taxon>
        <taxon>Chrysomeloidea</taxon>
        <taxon>Chrysomelidae</taxon>
        <taxon>Galerucinae</taxon>
        <taxon>Diabroticina</taxon>
        <taxon>Diabroticites</taxon>
        <taxon>Diabrotica</taxon>
    </lineage>
</organism>
<dbReference type="EMBL" id="OU898276">
    <property type="protein sequence ID" value="CAG9827546.1"/>
    <property type="molecule type" value="Genomic_DNA"/>
</dbReference>
<dbReference type="AlphaFoldDB" id="A0A9N9STB4"/>
<evidence type="ECO:0000313" key="2">
    <source>
        <dbReference type="Proteomes" id="UP001153709"/>
    </source>
</evidence>
<sequence length="59" mass="7295">MKPLLTCKNFNLEIRLRNICCYIFSILLYRAETWILKKCNLKRIEAFKLWLYRRVLKIS</sequence>
<gene>
    <name evidence="1" type="ORF">DIABBA_LOCUS1535</name>
</gene>
<dbReference type="Proteomes" id="UP001153709">
    <property type="component" value="Chromosome 1"/>
</dbReference>
<reference evidence="1" key="1">
    <citation type="submission" date="2022-01" db="EMBL/GenBank/DDBJ databases">
        <authorList>
            <person name="King R."/>
        </authorList>
    </citation>
    <scope>NUCLEOTIDE SEQUENCE</scope>
</reference>
<protein>
    <submittedName>
        <fullName evidence="1">Uncharacterized protein</fullName>
    </submittedName>
</protein>
<proteinExistence type="predicted"/>
<name>A0A9N9STB4_DIABA</name>
<accession>A0A9N9STB4</accession>
<keyword evidence="2" id="KW-1185">Reference proteome</keyword>
<dbReference type="OrthoDB" id="425681at2759"/>